<protein>
    <submittedName>
        <fullName evidence="2">Uncharacterized protein</fullName>
    </submittedName>
</protein>
<sequence length="87" mass="9860">MVLPALLLLPSNIWFEGQIEFWGFVWLYRFRRRNPFYGLGALKRIPLGCAVLYYGYYGVFSPFFYLRAPCSPVALHNGAAPARGAPG</sequence>
<name>U7UXR0_9MICC</name>
<dbReference type="EMBL" id="AXZG01000073">
    <property type="protein sequence ID" value="ERT63664.1"/>
    <property type="molecule type" value="Genomic_DNA"/>
</dbReference>
<accession>U7UXR0</accession>
<feature type="transmembrane region" description="Helical" evidence="1">
    <location>
        <begin position="45"/>
        <end position="66"/>
    </location>
</feature>
<comment type="caution">
    <text evidence="2">The sequence shown here is derived from an EMBL/GenBank/DDBJ whole genome shotgun (WGS) entry which is preliminary data.</text>
</comment>
<evidence type="ECO:0000313" key="3">
    <source>
        <dbReference type="Proteomes" id="UP000017174"/>
    </source>
</evidence>
<organism evidence="2 3">
    <name type="scientific">Rothia aeria F0184</name>
    <dbReference type="NCBI Taxonomy" id="888019"/>
    <lineage>
        <taxon>Bacteria</taxon>
        <taxon>Bacillati</taxon>
        <taxon>Actinomycetota</taxon>
        <taxon>Actinomycetes</taxon>
        <taxon>Micrococcales</taxon>
        <taxon>Micrococcaceae</taxon>
        <taxon>Rothia</taxon>
    </lineage>
</organism>
<keyword evidence="1" id="KW-0812">Transmembrane</keyword>
<evidence type="ECO:0000256" key="1">
    <source>
        <dbReference type="SAM" id="Phobius"/>
    </source>
</evidence>
<dbReference type="AlphaFoldDB" id="U7UXR0"/>
<dbReference type="Proteomes" id="UP000017174">
    <property type="component" value="Unassembled WGS sequence"/>
</dbReference>
<keyword evidence="1" id="KW-1133">Transmembrane helix</keyword>
<keyword evidence="1" id="KW-0472">Membrane</keyword>
<evidence type="ECO:0000313" key="2">
    <source>
        <dbReference type="EMBL" id="ERT63664.1"/>
    </source>
</evidence>
<gene>
    <name evidence="2" type="ORF">HMPREF0742_02634</name>
</gene>
<reference evidence="2 3" key="1">
    <citation type="submission" date="2013-08" db="EMBL/GenBank/DDBJ databases">
        <authorList>
            <person name="Weinstock G."/>
            <person name="Sodergren E."/>
            <person name="Wylie T."/>
            <person name="Fulton L."/>
            <person name="Fulton R."/>
            <person name="Fronick C."/>
            <person name="O'Laughlin M."/>
            <person name="Godfrey J."/>
            <person name="Miner T."/>
            <person name="Herter B."/>
            <person name="Appelbaum E."/>
            <person name="Cordes M."/>
            <person name="Lek S."/>
            <person name="Wollam A."/>
            <person name="Pepin K.H."/>
            <person name="Palsikar V.B."/>
            <person name="Mitreva M."/>
            <person name="Wilson R.K."/>
        </authorList>
    </citation>
    <scope>NUCLEOTIDE SEQUENCE [LARGE SCALE GENOMIC DNA]</scope>
    <source>
        <strain evidence="2 3">F0184</strain>
    </source>
</reference>
<proteinExistence type="predicted"/>
<dbReference type="HOGENOM" id="CLU_2481373_0_0_11"/>
<dbReference type="PATRIC" id="fig|888019.4.peg.2158"/>